<reference evidence="1 2" key="1">
    <citation type="submission" date="2018-11" db="EMBL/GenBank/DDBJ databases">
        <title>Genome sequence of Saitozyma podzolica DSM 27192.</title>
        <authorList>
            <person name="Aliyu H."/>
            <person name="Gorte O."/>
            <person name="Ochsenreither K."/>
        </authorList>
    </citation>
    <scope>NUCLEOTIDE SEQUENCE [LARGE SCALE GENOMIC DNA]</scope>
    <source>
        <strain evidence="1 2">DSM 27192</strain>
    </source>
</reference>
<dbReference type="AlphaFoldDB" id="A0A427YV68"/>
<dbReference type="PANTHER" id="PTHR36839:SF1">
    <property type="entry name" value="METALLO-BETA-LACTAMASE FAMILY PROTEIN (AFU_ORTHOLOGUE AFUA_5G12770)"/>
    <property type="match status" value="1"/>
</dbReference>
<dbReference type="PANTHER" id="PTHR36839">
    <property type="entry name" value="METALLO-BETA-LACTAMASE FAMILY PROTEIN (AFU_ORTHOLOGUE AFUA_5G12770)"/>
    <property type="match status" value="1"/>
</dbReference>
<dbReference type="STRING" id="1890683.A0A427YV68"/>
<organism evidence="1 2">
    <name type="scientific">Saitozyma podzolica</name>
    <dbReference type="NCBI Taxonomy" id="1890683"/>
    <lineage>
        <taxon>Eukaryota</taxon>
        <taxon>Fungi</taxon>
        <taxon>Dikarya</taxon>
        <taxon>Basidiomycota</taxon>
        <taxon>Agaricomycotina</taxon>
        <taxon>Tremellomycetes</taxon>
        <taxon>Tremellales</taxon>
        <taxon>Trimorphomycetaceae</taxon>
        <taxon>Saitozyma</taxon>
    </lineage>
</organism>
<comment type="caution">
    <text evidence="1">The sequence shown here is derived from an EMBL/GenBank/DDBJ whole genome shotgun (WGS) entry which is preliminary data.</text>
</comment>
<dbReference type="InterPro" id="IPR036866">
    <property type="entry name" value="RibonucZ/Hydroxyglut_hydro"/>
</dbReference>
<accession>A0A427YV68</accession>
<dbReference type="Proteomes" id="UP000279259">
    <property type="component" value="Unassembled WGS sequence"/>
</dbReference>
<sequence>MTTQLQLDSHGSVPSHALDVLQDDALLPICKACGTQYSAPTPTCPICEDPRQFVPASGQAWTNLAELGPSRTVSIVRDDEDVRISSINVDPPVGINQTPFILETAGGSYIWDCAATINPALVGYLLGLKQPLKAIAISHPHFFASSLTWSRALRVPLYLCEADNRWFQRLSDIRPEDKVEWWSGEAILGQGVKVVQCGGHFPGSCILYWDRLQEPPPAELPTKPVPVSGIIFTADTIMVQPTQTKFTFIWSAPNMIPLDPRAVLKILKVVDHLPFAQATSTWPNRFVREDAKKVLQDSVRAHLAACGWAAEGDQLVPLEGSVQEGVLAGAD</sequence>
<gene>
    <name evidence="1" type="ORF">EHS25_004707</name>
</gene>
<evidence type="ECO:0008006" key="3">
    <source>
        <dbReference type="Google" id="ProtNLM"/>
    </source>
</evidence>
<dbReference type="SUPFAM" id="SSF56281">
    <property type="entry name" value="Metallo-hydrolase/oxidoreductase"/>
    <property type="match status" value="1"/>
</dbReference>
<proteinExistence type="predicted"/>
<keyword evidence="2" id="KW-1185">Reference proteome</keyword>
<evidence type="ECO:0000313" key="1">
    <source>
        <dbReference type="EMBL" id="RSH94901.1"/>
    </source>
</evidence>
<name>A0A427YV68_9TREE</name>
<dbReference type="EMBL" id="RSCD01000002">
    <property type="protein sequence ID" value="RSH94901.1"/>
    <property type="molecule type" value="Genomic_DNA"/>
</dbReference>
<protein>
    <recommendedName>
        <fullName evidence="3">Metallo-beta-lactamase domain-containing protein</fullName>
    </recommendedName>
</protein>
<dbReference type="Gene3D" id="3.60.15.10">
    <property type="entry name" value="Ribonuclease Z/Hydroxyacylglutathione hydrolase-like"/>
    <property type="match status" value="1"/>
</dbReference>
<evidence type="ECO:0000313" key="2">
    <source>
        <dbReference type="Proteomes" id="UP000279259"/>
    </source>
</evidence>
<dbReference type="OrthoDB" id="17458at2759"/>